<organism evidence="2 3">
    <name type="scientific">Chitinophaga qingshengii</name>
    <dbReference type="NCBI Taxonomy" id="1569794"/>
    <lineage>
        <taxon>Bacteria</taxon>
        <taxon>Pseudomonadati</taxon>
        <taxon>Bacteroidota</taxon>
        <taxon>Chitinophagia</taxon>
        <taxon>Chitinophagales</taxon>
        <taxon>Chitinophagaceae</taxon>
        <taxon>Chitinophaga</taxon>
    </lineage>
</organism>
<feature type="transmembrane region" description="Helical" evidence="1">
    <location>
        <begin position="117"/>
        <end position="137"/>
    </location>
</feature>
<proteinExistence type="predicted"/>
<keyword evidence="1" id="KW-0472">Membrane</keyword>
<feature type="transmembrane region" description="Helical" evidence="1">
    <location>
        <begin position="90"/>
        <end position="111"/>
    </location>
</feature>
<reference evidence="2 3" key="1">
    <citation type="submission" date="2020-09" db="EMBL/GenBank/DDBJ databases">
        <title>Genome sequences of type strains of Chitinophaga qingshengii and Chitinophaga varians.</title>
        <authorList>
            <person name="Kittiwongwattana C."/>
        </authorList>
    </citation>
    <scope>NUCLEOTIDE SEQUENCE [LARGE SCALE GENOMIC DNA]</scope>
    <source>
        <strain evidence="2 3">JCM 30026</strain>
    </source>
</reference>
<sequence>MPRQIITPLAAGQIGKMSGSQHDDYLTIVAKLIPADVISVYLAVFNIIKQLVHGGTEQHILQWVIFIGIGAILPFYLWRVAGVKDKKQIVLSAIAYLIWVLSLGGPFGNWGELKPETIGAIILPIYTLVVPILTYPVTDKNPPAPAPPPAPVQ</sequence>
<accession>A0ABR7TIE2</accession>
<comment type="caution">
    <text evidence="2">The sequence shown here is derived from an EMBL/GenBank/DDBJ whole genome shotgun (WGS) entry which is preliminary data.</text>
</comment>
<protein>
    <recommendedName>
        <fullName evidence="4">DUF805 domain-containing protein</fullName>
    </recommendedName>
</protein>
<gene>
    <name evidence="2" type="ORF">ICL07_07805</name>
</gene>
<name>A0ABR7TIE2_9BACT</name>
<evidence type="ECO:0000313" key="2">
    <source>
        <dbReference type="EMBL" id="MBC9930278.1"/>
    </source>
</evidence>
<keyword evidence="1" id="KW-1133">Transmembrane helix</keyword>
<evidence type="ECO:0008006" key="4">
    <source>
        <dbReference type="Google" id="ProtNLM"/>
    </source>
</evidence>
<feature type="transmembrane region" description="Helical" evidence="1">
    <location>
        <begin position="60"/>
        <end position="78"/>
    </location>
</feature>
<evidence type="ECO:0000313" key="3">
    <source>
        <dbReference type="Proteomes" id="UP000659124"/>
    </source>
</evidence>
<dbReference type="RefSeq" id="WP_188087359.1">
    <property type="nucleotide sequence ID" value="NZ_JACVFC010000001.1"/>
</dbReference>
<keyword evidence="1" id="KW-0812">Transmembrane</keyword>
<dbReference type="Proteomes" id="UP000659124">
    <property type="component" value="Unassembled WGS sequence"/>
</dbReference>
<feature type="transmembrane region" description="Helical" evidence="1">
    <location>
        <begin position="25"/>
        <end position="48"/>
    </location>
</feature>
<keyword evidence="3" id="KW-1185">Reference proteome</keyword>
<dbReference type="EMBL" id="JACVFC010000001">
    <property type="protein sequence ID" value="MBC9930278.1"/>
    <property type="molecule type" value="Genomic_DNA"/>
</dbReference>
<evidence type="ECO:0000256" key="1">
    <source>
        <dbReference type="SAM" id="Phobius"/>
    </source>
</evidence>